<evidence type="ECO:0000313" key="6">
    <source>
        <dbReference type="EMBL" id="KHD86677.1"/>
    </source>
</evidence>
<dbReference type="EMBL" id="JRUN01000002">
    <property type="protein sequence ID" value="KHD86677.1"/>
    <property type="molecule type" value="Genomic_DNA"/>
</dbReference>
<dbReference type="OrthoDB" id="9800375at2"/>
<reference evidence="7 9" key="3">
    <citation type="submission" date="2020-03" db="EMBL/GenBank/DDBJ databases">
        <title>Bacillus aquiflavi sp. nov., isolated from yellow water of strong flavor Chinese baijiu in Yibin region of China.</title>
        <authorList>
            <person name="Xie J."/>
        </authorList>
    </citation>
    <scope>NUCLEOTIDE SEQUENCE [LARGE SCALE GENOMIC DNA]</scope>
    <source>
        <strain evidence="7 9">Gsoil 114</strain>
    </source>
</reference>
<feature type="domain" description="Flagellar hook protein FlgE/F/G-like D1" evidence="5">
    <location>
        <begin position="109"/>
        <end position="167"/>
    </location>
</feature>
<dbReference type="EMBL" id="JAAIWK010000001">
    <property type="protein sequence ID" value="NEY18366.1"/>
    <property type="molecule type" value="Genomic_DNA"/>
</dbReference>
<dbReference type="Pfam" id="PF06429">
    <property type="entry name" value="Flg_bbr_C"/>
    <property type="match status" value="1"/>
</dbReference>
<proteinExistence type="inferred from homology"/>
<dbReference type="NCBIfam" id="TIGR03506">
    <property type="entry name" value="FlgEFG_subfam"/>
    <property type="match status" value="1"/>
</dbReference>
<dbReference type="SUPFAM" id="SSF117143">
    <property type="entry name" value="Flagellar hook protein flgE"/>
    <property type="match status" value="1"/>
</dbReference>
<dbReference type="Proteomes" id="UP000476934">
    <property type="component" value="Unassembled WGS sequence"/>
</dbReference>
<evidence type="ECO:0000256" key="1">
    <source>
        <dbReference type="ARBA" id="ARBA00009677"/>
    </source>
</evidence>
<feature type="domain" description="Flagellar basal body rod protein N-terminal" evidence="3">
    <location>
        <begin position="5"/>
        <end position="35"/>
    </location>
</feature>
<reference evidence="6 8" key="1">
    <citation type="submission" date="2014-10" db="EMBL/GenBank/DDBJ databases">
        <title>Draft genome of phytase producing Bacillus ginsengihumi strain M2.11.</title>
        <authorList>
            <person name="Toymentseva A."/>
            <person name="Boulygina E.A."/>
            <person name="Kazakov S.V."/>
            <person name="Kayumov I."/>
            <person name="Suleimanova A.D."/>
            <person name="Mardanova A.M."/>
            <person name="Maria S.N."/>
            <person name="Sergey M.Y."/>
            <person name="Sharipova M.R."/>
        </authorList>
    </citation>
    <scope>NUCLEOTIDE SEQUENCE [LARGE SCALE GENOMIC DNA]</scope>
    <source>
        <strain evidence="6 8">M2.11</strain>
    </source>
</reference>
<feature type="domain" description="Flagellar basal-body/hook protein C-terminal" evidence="4">
    <location>
        <begin position="217"/>
        <end position="261"/>
    </location>
</feature>
<organism evidence="6 8">
    <name type="scientific">Heyndrickxia ginsengihumi</name>
    <dbReference type="NCBI Taxonomy" id="363870"/>
    <lineage>
        <taxon>Bacteria</taxon>
        <taxon>Bacillati</taxon>
        <taxon>Bacillota</taxon>
        <taxon>Bacilli</taxon>
        <taxon>Bacillales</taxon>
        <taxon>Bacillaceae</taxon>
        <taxon>Heyndrickxia</taxon>
    </lineage>
</organism>
<evidence type="ECO:0000259" key="3">
    <source>
        <dbReference type="Pfam" id="PF00460"/>
    </source>
</evidence>
<protein>
    <submittedName>
        <fullName evidence="6">Flagellar basal body rod protein FlgC</fullName>
    </submittedName>
    <submittedName>
        <fullName evidence="7">Flagellar hook-basal body protein</fullName>
    </submittedName>
</protein>
<keyword evidence="6" id="KW-0966">Cell projection</keyword>
<dbReference type="InterPro" id="IPR010930">
    <property type="entry name" value="Flg_bb/hook_C_dom"/>
</dbReference>
<evidence type="ECO:0000259" key="5">
    <source>
        <dbReference type="Pfam" id="PF22692"/>
    </source>
</evidence>
<dbReference type="STRING" id="363870.NG54_00980"/>
<dbReference type="RefSeq" id="WP_025727675.1">
    <property type="nucleotide sequence ID" value="NZ_JAAIWK010000001.1"/>
</dbReference>
<dbReference type="GO" id="GO:0009425">
    <property type="term" value="C:bacterial-type flagellum basal body"/>
    <property type="evidence" value="ECO:0007669"/>
    <property type="project" value="UniProtKB-SubCell"/>
</dbReference>
<sequence length="268" mass="29267">MLRGFYTAASGMIAQQRKIDMSTNNLSNADTPGYKTDQSSLRAFPKMLMQYIDKQGTTGIGKASIGSLATGVYMQEATPLFKQGSLEETNNKTDLAIEDNSTDSTSKLFFPVQASDGTVKYTRDGNFSVDQQGYLTTASGNYVLDDNGNKIQVNGTDFSVNEDGQITSENGQAIARIGLSYAKDPNSLEKDGDGLYHLENNATLPNAYNQQNGFQIKQGYLESSNVDESQTMTDMMTAYRTFEANQKVVQAYDQSMNKAVNDVGRVNG</sequence>
<dbReference type="InterPro" id="IPR001444">
    <property type="entry name" value="Flag_bb_rod_N"/>
</dbReference>
<evidence type="ECO:0000259" key="4">
    <source>
        <dbReference type="Pfam" id="PF06429"/>
    </source>
</evidence>
<dbReference type="Pfam" id="PF22692">
    <property type="entry name" value="LlgE_F_G_D1"/>
    <property type="match status" value="1"/>
</dbReference>
<keyword evidence="2" id="KW-0975">Bacterial flagellum</keyword>
<dbReference type="InterPro" id="IPR053967">
    <property type="entry name" value="LlgE_F_G-like_D1"/>
</dbReference>
<dbReference type="Pfam" id="PF00460">
    <property type="entry name" value="Flg_bb_rod"/>
    <property type="match status" value="1"/>
</dbReference>
<comment type="caution">
    <text evidence="6">The sequence shown here is derived from an EMBL/GenBank/DDBJ whole genome shotgun (WGS) entry which is preliminary data.</text>
</comment>
<evidence type="ECO:0000313" key="9">
    <source>
        <dbReference type="Proteomes" id="UP000476934"/>
    </source>
</evidence>
<comment type="similarity">
    <text evidence="1 2">Belongs to the flagella basal body rod proteins family.</text>
</comment>
<dbReference type="InterPro" id="IPR019776">
    <property type="entry name" value="Flagellar_basal_body_rod_CS"/>
</dbReference>
<dbReference type="AlphaFoldDB" id="A0A0A6Y329"/>
<dbReference type="InterPro" id="IPR020013">
    <property type="entry name" value="Flagellar_FlgE/F/G"/>
</dbReference>
<name>A0A0A6Y329_9BACI</name>
<dbReference type="PANTHER" id="PTHR30435:SF19">
    <property type="entry name" value="FLAGELLAR BASAL-BODY ROD PROTEIN FLGG"/>
    <property type="match status" value="1"/>
</dbReference>
<dbReference type="Proteomes" id="UP000030588">
    <property type="component" value="Unassembled WGS sequence"/>
</dbReference>
<keyword evidence="6" id="KW-0969">Cilium</keyword>
<evidence type="ECO:0000313" key="7">
    <source>
        <dbReference type="EMBL" id="NEY18366.1"/>
    </source>
</evidence>
<accession>A0A0A6Y329</accession>
<dbReference type="GO" id="GO:0071978">
    <property type="term" value="P:bacterial-type flagellum-dependent swarming motility"/>
    <property type="evidence" value="ECO:0007669"/>
    <property type="project" value="TreeGrafter"/>
</dbReference>
<evidence type="ECO:0000256" key="2">
    <source>
        <dbReference type="RuleBase" id="RU362116"/>
    </source>
</evidence>
<gene>
    <name evidence="7" type="ORF">G4D61_00095</name>
    <name evidence="6" type="ORF">NG54_00980</name>
</gene>
<evidence type="ECO:0000313" key="8">
    <source>
        <dbReference type="Proteomes" id="UP000030588"/>
    </source>
</evidence>
<reference evidence="7 9" key="2">
    <citation type="submission" date="2020-02" db="EMBL/GenBank/DDBJ databases">
        <authorList>
            <person name="Feng H."/>
        </authorList>
    </citation>
    <scope>NUCLEOTIDE SEQUENCE [LARGE SCALE GENOMIC DNA]</scope>
    <source>
        <strain evidence="7 9">Gsoil 114</strain>
    </source>
</reference>
<keyword evidence="6" id="KW-0282">Flagellum</keyword>
<dbReference type="PROSITE" id="PS00588">
    <property type="entry name" value="FLAGELLA_BB_ROD"/>
    <property type="match status" value="1"/>
</dbReference>
<keyword evidence="9" id="KW-1185">Reference proteome</keyword>
<comment type="subcellular location">
    <subcellularLocation>
        <location evidence="2">Bacterial flagellum basal body</location>
    </subcellularLocation>
</comment>
<dbReference type="PANTHER" id="PTHR30435">
    <property type="entry name" value="FLAGELLAR PROTEIN"/>
    <property type="match status" value="1"/>
</dbReference>
<dbReference type="InterPro" id="IPR037925">
    <property type="entry name" value="FlgE/F/G-like"/>
</dbReference>